<evidence type="ECO:0000313" key="2">
    <source>
        <dbReference type="Proteomes" id="UP000712281"/>
    </source>
</evidence>
<dbReference type="EMBL" id="QGKW02001940">
    <property type="protein sequence ID" value="KAF2559915.1"/>
    <property type="molecule type" value="Genomic_DNA"/>
</dbReference>
<accession>A0A8S9HN81</accession>
<gene>
    <name evidence="1" type="ORF">F2Q68_00015889</name>
</gene>
<sequence>MWVSCCELLVSNDPHSIARCGRLRRCRRSMFWSGCRLVLVDVRRSMFEIWRRSTPMRSAETP</sequence>
<organism evidence="1 2">
    <name type="scientific">Brassica cretica</name>
    <name type="common">Mustard</name>
    <dbReference type="NCBI Taxonomy" id="69181"/>
    <lineage>
        <taxon>Eukaryota</taxon>
        <taxon>Viridiplantae</taxon>
        <taxon>Streptophyta</taxon>
        <taxon>Embryophyta</taxon>
        <taxon>Tracheophyta</taxon>
        <taxon>Spermatophyta</taxon>
        <taxon>Magnoliopsida</taxon>
        <taxon>eudicotyledons</taxon>
        <taxon>Gunneridae</taxon>
        <taxon>Pentapetalae</taxon>
        <taxon>rosids</taxon>
        <taxon>malvids</taxon>
        <taxon>Brassicales</taxon>
        <taxon>Brassicaceae</taxon>
        <taxon>Brassiceae</taxon>
        <taxon>Brassica</taxon>
    </lineage>
</organism>
<dbReference type="AlphaFoldDB" id="A0A8S9HN81"/>
<reference evidence="1" key="1">
    <citation type="submission" date="2019-12" db="EMBL/GenBank/DDBJ databases">
        <title>Genome sequencing and annotation of Brassica cretica.</title>
        <authorList>
            <person name="Studholme D.J."/>
            <person name="Sarris P.F."/>
        </authorList>
    </citation>
    <scope>NUCLEOTIDE SEQUENCE</scope>
    <source>
        <strain evidence="1">PFS-001/15</strain>
        <tissue evidence="1">Leaf</tissue>
    </source>
</reference>
<comment type="caution">
    <text evidence="1">The sequence shown here is derived from an EMBL/GenBank/DDBJ whole genome shotgun (WGS) entry which is preliminary data.</text>
</comment>
<evidence type="ECO:0000313" key="1">
    <source>
        <dbReference type="EMBL" id="KAF2559915.1"/>
    </source>
</evidence>
<proteinExistence type="predicted"/>
<name>A0A8S9HN81_BRACR</name>
<protein>
    <submittedName>
        <fullName evidence="1">Uncharacterized protein</fullName>
    </submittedName>
</protein>
<dbReference type="Proteomes" id="UP000712281">
    <property type="component" value="Unassembled WGS sequence"/>
</dbReference>